<proteinExistence type="predicted"/>
<reference evidence="2 3" key="1">
    <citation type="submission" date="2020-05" db="EMBL/GenBank/DDBJ databases">
        <title>Whole genome shotgun sequence of Streptomyces microflavus NBRC 13062.</title>
        <authorList>
            <person name="Komaki H."/>
            <person name="Tamura T."/>
        </authorList>
    </citation>
    <scope>NUCLEOTIDE SEQUENCE [LARGE SCALE GENOMIC DNA]</scope>
    <source>
        <strain evidence="2 3">NBRC 13062</strain>
    </source>
</reference>
<accession>A0A7J0D073</accession>
<evidence type="ECO:0000313" key="2">
    <source>
        <dbReference type="EMBL" id="GFN08141.1"/>
    </source>
</evidence>
<dbReference type="AlphaFoldDB" id="A0A7J0D073"/>
<dbReference type="EMBL" id="BLWD01000001">
    <property type="protein sequence ID" value="GFN08141.1"/>
    <property type="molecule type" value="Genomic_DNA"/>
</dbReference>
<feature type="region of interest" description="Disordered" evidence="1">
    <location>
        <begin position="21"/>
        <end position="44"/>
    </location>
</feature>
<evidence type="ECO:0000256" key="1">
    <source>
        <dbReference type="SAM" id="MobiDB-lite"/>
    </source>
</evidence>
<sequence length="69" mass="7455">MKTFTAREPDHRAMAKPMEMMSGRAPVVTSASSGLAKSLTPRSESTVCEAERMLRSMEATVVVVVHSST</sequence>
<comment type="caution">
    <text evidence="2">The sequence shown here is derived from an EMBL/GenBank/DDBJ whole genome shotgun (WGS) entry which is preliminary data.</text>
</comment>
<protein>
    <submittedName>
        <fullName evidence="2">Uncharacterized protein</fullName>
    </submittedName>
</protein>
<organism evidence="2 3">
    <name type="scientific">Streptomyces microflavus</name>
    <name type="common">Streptomyces lipmanii</name>
    <dbReference type="NCBI Taxonomy" id="1919"/>
    <lineage>
        <taxon>Bacteria</taxon>
        <taxon>Bacillati</taxon>
        <taxon>Actinomycetota</taxon>
        <taxon>Actinomycetes</taxon>
        <taxon>Kitasatosporales</taxon>
        <taxon>Streptomycetaceae</taxon>
        <taxon>Streptomyces</taxon>
    </lineage>
</organism>
<feature type="compositionally biased region" description="Polar residues" evidence="1">
    <location>
        <begin position="29"/>
        <end position="44"/>
    </location>
</feature>
<evidence type="ECO:0000313" key="3">
    <source>
        <dbReference type="Proteomes" id="UP000498740"/>
    </source>
</evidence>
<name>A0A7J0D073_STRMI</name>
<dbReference type="Proteomes" id="UP000498740">
    <property type="component" value="Unassembled WGS sequence"/>
</dbReference>
<gene>
    <name evidence="2" type="ORF">Smic_66970</name>
</gene>